<protein>
    <recommendedName>
        <fullName evidence="4">Parvulin-like PPIase</fullName>
        <ecNumber evidence="3">5.2.1.8</ecNumber>
    </recommendedName>
    <alternativeName>
        <fullName evidence="6">Peptidyl-prolyl cis-trans isomerase plp</fullName>
    </alternativeName>
    <alternativeName>
        <fullName evidence="7">Rotamase plp</fullName>
    </alternativeName>
</protein>
<evidence type="ECO:0000313" key="11">
    <source>
        <dbReference type="EMBL" id="SDW42751.1"/>
    </source>
</evidence>
<dbReference type="GO" id="GO:0003755">
    <property type="term" value="F:peptidyl-prolyl cis-trans isomerase activity"/>
    <property type="evidence" value="ECO:0007669"/>
    <property type="project" value="UniProtKB-KW"/>
</dbReference>
<dbReference type="Gene3D" id="1.10.8.1040">
    <property type="match status" value="1"/>
</dbReference>
<evidence type="ECO:0000256" key="3">
    <source>
        <dbReference type="ARBA" id="ARBA00013194"/>
    </source>
</evidence>
<evidence type="ECO:0000256" key="1">
    <source>
        <dbReference type="ARBA" id="ARBA00000971"/>
    </source>
</evidence>
<dbReference type="Pfam" id="PF13616">
    <property type="entry name" value="Rotamase_3"/>
    <property type="match status" value="1"/>
</dbReference>
<dbReference type="Gene3D" id="3.10.50.40">
    <property type="match status" value="1"/>
</dbReference>
<dbReference type="InterPro" id="IPR027304">
    <property type="entry name" value="Trigger_fact/SurA_dom_sf"/>
</dbReference>
<dbReference type="InterPro" id="IPR050245">
    <property type="entry name" value="PrsA_foldase"/>
</dbReference>
<feature type="domain" description="PpiC" evidence="10">
    <location>
        <begin position="184"/>
        <end position="273"/>
    </location>
</feature>
<dbReference type="SUPFAM" id="SSF54534">
    <property type="entry name" value="FKBP-like"/>
    <property type="match status" value="1"/>
</dbReference>
<sequence>MLKSTTALAAALLLAGTALAETPAAPAAEAAPAADAAPAAAAPAAATPAAPATSPAPAAGAAPTVTTAAPATGTPTATTVVATVNGEAITLGQMIAMKEGMQHGAADLPDTALWDMMLDQMISQTAVSQVAAQSMTPRDTAIIELDRRAYLSGAALERIAGAEPTEAELRAAYDAAFGADKTPKEEYSASHILVKTEEEAKAIADELAKGADFGKLAEEKSTDNSGANKGDLGWFTPDMMVKPFADAVVALKKGEVSAPVQSQFGWHVIKLNDTRTQAAPEFDAIRDQLAMQVRRQKVEAEIQKQVTAAKIEKVPGLDAGLLNKTDLLDK</sequence>
<reference evidence="12" key="1">
    <citation type="submission" date="2016-10" db="EMBL/GenBank/DDBJ databases">
        <authorList>
            <person name="Varghese N."/>
            <person name="Submissions S."/>
        </authorList>
    </citation>
    <scope>NUCLEOTIDE SEQUENCE [LARGE SCALE GENOMIC DNA]</scope>
    <source>
        <strain evidence="12">DSM 29303</strain>
    </source>
</reference>
<evidence type="ECO:0000259" key="10">
    <source>
        <dbReference type="PROSITE" id="PS50198"/>
    </source>
</evidence>
<dbReference type="PROSITE" id="PS50198">
    <property type="entry name" value="PPIC_PPIASE_2"/>
    <property type="match status" value="1"/>
</dbReference>
<evidence type="ECO:0000256" key="7">
    <source>
        <dbReference type="ARBA" id="ARBA00031484"/>
    </source>
</evidence>
<evidence type="ECO:0000256" key="6">
    <source>
        <dbReference type="ARBA" id="ARBA00030642"/>
    </source>
</evidence>
<keyword evidence="8 11" id="KW-0413">Isomerase</keyword>
<dbReference type="Proteomes" id="UP000182944">
    <property type="component" value="Unassembled WGS sequence"/>
</dbReference>
<evidence type="ECO:0000256" key="4">
    <source>
        <dbReference type="ARBA" id="ARBA00018370"/>
    </source>
</evidence>
<keyword evidence="5 8" id="KW-0697">Rotamase</keyword>
<comment type="catalytic activity">
    <reaction evidence="1">
        <text>[protein]-peptidylproline (omega=180) = [protein]-peptidylproline (omega=0)</text>
        <dbReference type="Rhea" id="RHEA:16237"/>
        <dbReference type="Rhea" id="RHEA-COMP:10747"/>
        <dbReference type="Rhea" id="RHEA-COMP:10748"/>
        <dbReference type="ChEBI" id="CHEBI:83833"/>
        <dbReference type="ChEBI" id="CHEBI:83834"/>
        <dbReference type="EC" id="5.2.1.8"/>
    </reaction>
</comment>
<dbReference type="STRING" id="1545044.SAMN05444276_101940"/>
<dbReference type="InterPro" id="IPR000297">
    <property type="entry name" value="PPIase_PpiC"/>
</dbReference>
<dbReference type="SUPFAM" id="SSF109998">
    <property type="entry name" value="Triger factor/SurA peptide-binding domain-like"/>
    <property type="match status" value="1"/>
</dbReference>
<dbReference type="RefSeq" id="WP_244507310.1">
    <property type="nucleotide sequence ID" value="NZ_FNNA01000001.1"/>
</dbReference>
<accession>A0A1H2TFQ4</accession>
<dbReference type="EMBL" id="FNNA01000001">
    <property type="protein sequence ID" value="SDW42751.1"/>
    <property type="molecule type" value="Genomic_DNA"/>
</dbReference>
<evidence type="ECO:0000256" key="2">
    <source>
        <dbReference type="ARBA" id="ARBA00007656"/>
    </source>
</evidence>
<evidence type="ECO:0000313" key="12">
    <source>
        <dbReference type="Proteomes" id="UP000182944"/>
    </source>
</evidence>
<keyword evidence="12" id="KW-1185">Reference proteome</keyword>
<feature type="signal peptide" evidence="9">
    <location>
        <begin position="1"/>
        <end position="20"/>
    </location>
</feature>
<dbReference type="AlphaFoldDB" id="A0A1H2TFQ4"/>
<comment type="similarity">
    <text evidence="2">Belongs to the PpiC/parvulin rotamase family.</text>
</comment>
<dbReference type="PANTHER" id="PTHR47245">
    <property type="entry name" value="PEPTIDYLPROLYL ISOMERASE"/>
    <property type="match status" value="1"/>
</dbReference>
<organism evidence="11 12">
    <name type="scientific">Paracoccus sanguinis</name>
    <dbReference type="NCBI Taxonomy" id="1545044"/>
    <lineage>
        <taxon>Bacteria</taxon>
        <taxon>Pseudomonadati</taxon>
        <taxon>Pseudomonadota</taxon>
        <taxon>Alphaproteobacteria</taxon>
        <taxon>Rhodobacterales</taxon>
        <taxon>Paracoccaceae</taxon>
        <taxon>Paracoccus</taxon>
    </lineage>
</organism>
<evidence type="ECO:0000256" key="8">
    <source>
        <dbReference type="PROSITE-ProRule" id="PRU00278"/>
    </source>
</evidence>
<keyword evidence="9" id="KW-0732">Signal</keyword>
<proteinExistence type="inferred from homology"/>
<dbReference type="PANTHER" id="PTHR47245:SF2">
    <property type="entry name" value="PEPTIDYL-PROLYL CIS-TRANS ISOMERASE HP_0175-RELATED"/>
    <property type="match status" value="1"/>
</dbReference>
<evidence type="ECO:0000256" key="5">
    <source>
        <dbReference type="ARBA" id="ARBA00023110"/>
    </source>
</evidence>
<gene>
    <name evidence="11" type="ORF">SAMN05444276_101940</name>
</gene>
<evidence type="ECO:0000256" key="9">
    <source>
        <dbReference type="SAM" id="SignalP"/>
    </source>
</evidence>
<dbReference type="InterPro" id="IPR046357">
    <property type="entry name" value="PPIase_dom_sf"/>
</dbReference>
<name>A0A1H2TFQ4_9RHOB</name>
<feature type="chain" id="PRO_5010336269" description="Parvulin-like PPIase" evidence="9">
    <location>
        <begin position="21"/>
        <end position="330"/>
    </location>
</feature>
<dbReference type="EC" id="5.2.1.8" evidence="3"/>